<dbReference type="GO" id="GO:0020037">
    <property type="term" value="F:heme binding"/>
    <property type="evidence" value="ECO:0007669"/>
    <property type="project" value="InterPro"/>
</dbReference>
<gene>
    <name evidence="9" type="ORF">K444DRAFT_659845</name>
</gene>
<dbReference type="InParanoid" id="A0A2J6TRT7"/>
<accession>A0A2J6TRT7</accession>
<feature type="transmembrane region" description="Helical" evidence="8">
    <location>
        <begin position="20"/>
        <end position="41"/>
    </location>
</feature>
<dbReference type="RefSeq" id="XP_024742582.1">
    <property type="nucleotide sequence ID" value="XM_024886398.1"/>
</dbReference>
<dbReference type="STRING" id="1095630.A0A2J6TRT7"/>
<keyword evidence="7" id="KW-0503">Monooxygenase</keyword>
<dbReference type="GO" id="GO:0004497">
    <property type="term" value="F:monooxygenase activity"/>
    <property type="evidence" value="ECO:0007669"/>
    <property type="project" value="UniProtKB-KW"/>
</dbReference>
<keyword evidence="8" id="KW-0812">Transmembrane</keyword>
<dbReference type="GO" id="GO:0005506">
    <property type="term" value="F:iron ion binding"/>
    <property type="evidence" value="ECO:0007669"/>
    <property type="project" value="InterPro"/>
</dbReference>
<evidence type="ECO:0000256" key="5">
    <source>
        <dbReference type="ARBA" id="ARBA00023004"/>
    </source>
</evidence>
<proteinExistence type="inferred from homology"/>
<keyword evidence="10" id="KW-1185">Reference proteome</keyword>
<dbReference type="PROSITE" id="PS00086">
    <property type="entry name" value="CYTOCHROME_P450"/>
    <property type="match status" value="1"/>
</dbReference>
<dbReference type="InterPro" id="IPR017972">
    <property type="entry name" value="Cyt_P450_CS"/>
</dbReference>
<keyword evidence="6 7" id="KW-0349">Heme</keyword>
<dbReference type="PANTHER" id="PTHR46206:SF7">
    <property type="entry name" value="P450, PUTATIVE (EUROFUNG)-RELATED"/>
    <property type="match status" value="1"/>
</dbReference>
<evidence type="ECO:0000256" key="3">
    <source>
        <dbReference type="ARBA" id="ARBA00022723"/>
    </source>
</evidence>
<dbReference type="Pfam" id="PF00067">
    <property type="entry name" value="p450"/>
    <property type="match status" value="2"/>
</dbReference>
<dbReference type="InterPro" id="IPR036396">
    <property type="entry name" value="Cyt_P450_sf"/>
</dbReference>
<dbReference type="CDD" id="cd11041">
    <property type="entry name" value="CYP503A1-like"/>
    <property type="match status" value="1"/>
</dbReference>
<comment type="similarity">
    <text evidence="2 7">Belongs to the cytochrome P450 family.</text>
</comment>
<feature type="binding site" description="axial binding residue" evidence="6">
    <location>
        <position position="494"/>
    </location>
    <ligand>
        <name>heme</name>
        <dbReference type="ChEBI" id="CHEBI:30413"/>
    </ligand>
    <ligandPart>
        <name>Fe</name>
        <dbReference type="ChEBI" id="CHEBI:18248"/>
    </ligandPart>
</feature>
<dbReference type="SUPFAM" id="SSF48264">
    <property type="entry name" value="Cytochrome P450"/>
    <property type="match status" value="1"/>
</dbReference>
<evidence type="ECO:0000256" key="6">
    <source>
        <dbReference type="PIRSR" id="PIRSR602403-1"/>
    </source>
</evidence>
<keyword evidence="8" id="KW-0472">Membrane</keyword>
<dbReference type="InterPro" id="IPR001128">
    <property type="entry name" value="Cyt_P450"/>
</dbReference>
<comment type="cofactor">
    <cofactor evidence="1 6">
        <name>heme</name>
        <dbReference type="ChEBI" id="CHEBI:30413"/>
    </cofactor>
</comment>
<evidence type="ECO:0000313" key="9">
    <source>
        <dbReference type="EMBL" id="PMD65678.1"/>
    </source>
</evidence>
<evidence type="ECO:0000256" key="4">
    <source>
        <dbReference type="ARBA" id="ARBA00023002"/>
    </source>
</evidence>
<keyword evidence="8" id="KW-1133">Transmembrane helix</keyword>
<evidence type="ECO:0000256" key="7">
    <source>
        <dbReference type="RuleBase" id="RU000461"/>
    </source>
</evidence>
<evidence type="ECO:0000313" key="10">
    <source>
        <dbReference type="Proteomes" id="UP000235371"/>
    </source>
</evidence>
<dbReference type="OrthoDB" id="1844152at2759"/>
<dbReference type="AlphaFoldDB" id="A0A2J6TRT7"/>
<evidence type="ECO:0000256" key="2">
    <source>
        <dbReference type="ARBA" id="ARBA00010617"/>
    </source>
</evidence>
<evidence type="ECO:0000256" key="8">
    <source>
        <dbReference type="SAM" id="Phobius"/>
    </source>
</evidence>
<dbReference type="InterPro" id="IPR002403">
    <property type="entry name" value="Cyt_P450_E_grp-IV"/>
</dbReference>
<keyword evidence="3 6" id="KW-0479">Metal-binding</keyword>
<name>A0A2J6TRT7_9HELO</name>
<protein>
    <submittedName>
        <fullName evidence="9">Cytochrome P450</fullName>
    </submittedName>
</protein>
<sequence length="551" mass="62500">MLSLPELASIAHKLLVPFSIAFIFTISVCTIICSVDLSILLPSILRPQKGLALPSLNQSRWMQARCWKDNAASLVQQAYIKIVCSDAVLTVFLLQFPGKVFQVFDPDGPQVFIPPNLMDEIEAFPDNVLSISDGVKELFQTEHTMFPDPGNQEWITWTKQNLDKNVAKYSAIVKQELSGLFPWQFQRYGGWQPIQAHPKLVQIVAAIASRIFLGHPIGTKEGQPSRKNPEWIMATITYPRDLFIAIYFLNFWPRWLRSVAKYMIPHMWVSWMHAGLAARVVEEALQHPANGDAAHGVYEMLSEEKKNDYLSQGRAQLGFAMAGMHTTIRVISQALFDLAEHPEYIPMLREEIKKVWGPRDAYKEPIMEQFASLKKLDSFMKESMRLHGGVSESMLPSPLSSFQNQTLTNEKASFRRKVLQPITLSDGTFLPPGTSVYFPTHALSHDPSIFPDPDKFDGLRFYKLRQRSQADANKHQFTAIDNHATYFGAGRHACPGRTFAGVLAKWILIALVTRYDFKIIEGDSTPRDFQFSGLLLVNTKKMIMIRDRVVV</sequence>
<evidence type="ECO:0000256" key="1">
    <source>
        <dbReference type="ARBA" id="ARBA00001971"/>
    </source>
</evidence>
<dbReference type="PRINTS" id="PR00465">
    <property type="entry name" value="EP450IV"/>
</dbReference>
<keyword evidence="4 7" id="KW-0560">Oxidoreductase</keyword>
<organism evidence="9 10">
    <name type="scientific">Hyaloscypha bicolor E</name>
    <dbReference type="NCBI Taxonomy" id="1095630"/>
    <lineage>
        <taxon>Eukaryota</taxon>
        <taxon>Fungi</taxon>
        <taxon>Dikarya</taxon>
        <taxon>Ascomycota</taxon>
        <taxon>Pezizomycotina</taxon>
        <taxon>Leotiomycetes</taxon>
        <taxon>Helotiales</taxon>
        <taxon>Hyaloscyphaceae</taxon>
        <taxon>Hyaloscypha</taxon>
        <taxon>Hyaloscypha bicolor</taxon>
    </lineage>
</organism>
<reference evidence="9 10" key="1">
    <citation type="submission" date="2016-04" db="EMBL/GenBank/DDBJ databases">
        <title>A degradative enzymes factory behind the ericoid mycorrhizal symbiosis.</title>
        <authorList>
            <consortium name="DOE Joint Genome Institute"/>
            <person name="Martino E."/>
            <person name="Morin E."/>
            <person name="Grelet G."/>
            <person name="Kuo A."/>
            <person name="Kohler A."/>
            <person name="Daghino S."/>
            <person name="Barry K."/>
            <person name="Choi C."/>
            <person name="Cichocki N."/>
            <person name="Clum A."/>
            <person name="Copeland A."/>
            <person name="Hainaut M."/>
            <person name="Haridas S."/>
            <person name="Labutti K."/>
            <person name="Lindquist E."/>
            <person name="Lipzen A."/>
            <person name="Khouja H.-R."/>
            <person name="Murat C."/>
            <person name="Ohm R."/>
            <person name="Olson A."/>
            <person name="Spatafora J."/>
            <person name="Veneault-Fourrey C."/>
            <person name="Henrissat B."/>
            <person name="Grigoriev I."/>
            <person name="Martin F."/>
            <person name="Perotto S."/>
        </authorList>
    </citation>
    <scope>NUCLEOTIDE SEQUENCE [LARGE SCALE GENOMIC DNA]</scope>
    <source>
        <strain evidence="9 10">E</strain>
    </source>
</reference>
<dbReference type="GeneID" id="36594475"/>
<dbReference type="Gene3D" id="1.10.630.10">
    <property type="entry name" value="Cytochrome P450"/>
    <property type="match status" value="1"/>
</dbReference>
<dbReference type="Proteomes" id="UP000235371">
    <property type="component" value="Unassembled WGS sequence"/>
</dbReference>
<dbReference type="GO" id="GO:0016705">
    <property type="term" value="F:oxidoreductase activity, acting on paired donors, with incorporation or reduction of molecular oxygen"/>
    <property type="evidence" value="ECO:0007669"/>
    <property type="project" value="InterPro"/>
</dbReference>
<keyword evidence="5 6" id="KW-0408">Iron</keyword>
<dbReference type="PANTHER" id="PTHR46206">
    <property type="entry name" value="CYTOCHROME P450"/>
    <property type="match status" value="1"/>
</dbReference>
<dbReference type="EMBL" id="KZ613746">
    <property type="protein sequence ID" value="PMD65678.1"/>
    <property type="molecule type" value="Genomic_DNA"/>
</dbReference>